<reference evidence="2" key="1">
    <citation type="journal article" date="2019" name="ISME J.">
        <title>Cobaviruses - a new globally distributed phage group infecting Rhodobacteraceae in marine ecosystems.</title>
        <authorList>
            <person name="Bischoff V."/>
            <person name="Bunk B."/>
            <person name="Meier-Kolthoff J.P."/>
            <person name="Sproer C."/>
            <person name="Poehlein A."/>
            <person name="Dogs M."/>
            <person name="Nguyen M."/>
            <person name="Petersen J."/>
            <person name="Daniel R."/>
            <person name="Overmann J."/>
            <person name="Goker M."/>
            <person name="Simon M."/>
            <person name="Brinkhoff T."/>
            <person name="Moraru C."/>
        </authorList>
    </citation>
    <scope>NUCLEOTIDE SEQUENCE</scope>
</reference>
<dbReference type="EMBL" id="MF431615">
    <property type="protein sequence ID" value="AYP28037.1"/>
    <property type="molecule type" value="Genomic_DNA"/>
</dbReference>
<dbReference type="Proteomes" id="UP000272148">
    <property type="component" value="Segment"/>
</dbReference>
<dbReference type="InterPro" id="IPR009506">
    <property type="entry name" value="YjiS-like"/>
</dbReference>
<sequence>MTWFWRYLNYLATWREHRNVIKQLNKFSDRELKDIGITRGDIDRLVWLKEDKQKRGSQE</sequence>
<evidence type="ECO:0000313" key="2">
    <source>
        <dbReference type="EMBL" id="AYP28037.1"/>
    </source>
</evidence>
<evidence type="ECO:0000259" key="1">
    <source>
        <dbReference type="Pfam" id="PF06568"/>
    </source>
</evidence>
<organism evidence="2">
    <name type="scientific">Lentibacter phage vB_LenP_ICBM3</name>
    <dbReference type="NCBI Taxonomy" id="2301530"/>
    <lineage>
        <taxon>Viruses</taxon>
        <taxon>Duplodnaviria</taxon>
        <taxon>Heunggongvirae</taxon>
        <taxon>Uroviricota</taxon>
        <taxon>Caudoviricetes</taxon>
        <taxon>Zobellviridae</taxon>
        <taxon>Cobavirinae</taxon>
        <taxon>Siovirus</taxon>
        <taxon>Siovirus germanense</taxon>
    </lineage>
</organism>
<name>A0A3G2YRF2_9CAUD</name>
<proteinExistence type="predicted"/>
<protein>
    <recommendedName>
        <fullName evidence="1">YjiS-like domain-containing protein</fullName>
    </recommendedName>
</protein>
<dbReference type="Pfam" id="PF06568">
    <property type="entry name" value="YjiS-like"/>
    <property type="match status" value="1"/>
</dbReference>
<accession>A0A3G2YRF2</accession>
<feature type="domain" description="YjiS-like" evidence="1">
    <location>
        <begin position="11"/>
        <end position="43"/>
    </location>
</feature>